<organism evidence="5 6">
    <name type="scientific">Roseiconus nitratireducens</name>
    <dbReference type="NCBI Taxonomy" id="2605748"/>
    <lineage>
        <taxon>Bacteria</taxon>
        <taxon>Pseudomonadati</taxon>
        <taxon>Planctomycetota</taxon>
        <taxon>Planctomycetia</taxon>
        <taxon>Pirellulales</taxon>
        <taxon>Pirellulaceae</taxon>
        <taxon>Roseiconus</taxon>
    </lineage>
</organism>
<gene>
    <name evidence="5" type="ORF">FYK55_27860</name>
</gene>
<dbReference type="Proteomes" id="UP000324479">
    <property type="component" value="Unassembled WGS sequence"/>
</dbReference>
<reference evidence="5 6" key="1">
    <citation type="submission" date="2019-08" db="EMBL/GenBank/DDBJ databases">
        <authorList>
            <person name="Dhanesh K."/>
            <person name="Kumar G."/>
            <person name="Sasikala C."/>
            <person name="Venkata Ramana C."/>
        </authorList>
    </citation>
    <scope>NUCLEOTIDE SEQUENCE [LARGE SCALE GENOMIC DNA]</scope>
    <source>
        <strain evidence="5 6">JC645</strain>
    </source>
</reference>
<comment type="caution">
    <text evidence="5">The sequence shown here is derived from an EMBL/GenBank/DDBJ whole genome shotgun (WGS) entry which is preliminary data.</text>
</comment>
<keyword evidence="3" id="KW-0804">Transcription</keyword>
<dbReference type="PANTHER" id="PTHR43280">
    <property type="entry name" value="ARAC-FAMILY TRANSCRIPTIONAL REGULATOR"/>
    <property type="match status" value="1"/>
</dbReference>
<dbReference type="InterPro" id="IPR020449">
    <property type="entry name" value="Tscrpt_reg_AraC-type_HTH"/>
</dbReference>
<dbReference type="InterPro" id="IPR037923">
    <property type="entry name" value="HTH-like"/>
</dbReference>
<evidence type="ECO:0000259" key="4">
    <source>
        <dbReference type="PROSITE" id="PS01124"/>
    </source>
</evidence>
<evidence type="ECO:0000313" key="6">
    <source>
        <dbReference type="Proteomes" id="UP000324479"/>
    </source>
</evidence>
<protein>
    <submittedName>
        <fullName evidence="5">AraC family transcriptional regulator</fullName>
    </submittedName>
</protein>
<dbReference type="InterPro" id="IPR014710">
    <property type="entry name" value="RmlC-like_jellyroll"/>
</dbReference>
<evidence type="ECO:0000313" key="5">
    <source>
        <dbReference type="EMBL" id="KAA5537996.1"/>
    </source>
</evidence>
<dbReference type="Pfam" id="PF02311">
    <property type="entry name" value="AraC_binding"/>
    <property type="match status" value="1"/>
</dbReference>
<dbReference type="SUPFAM" id="SSF51215">
    <property type="entry name" value="Regulatory protein AraC"/>
    <property type="match status" value="1"/>
</dbReference>
<dbReference type="PANTHER" id="PTHR43280:SF31">
    <property type="entry name" value="TRANSCRIPTIONAL REGULATORY PROTEIN"/>
    <property type="match status" value="1"/>
</dbReference>
<dbReference type="PROSITE" id="PS01124">
    <property type="entry name" value="HTH_ARAC_FAMILY_2"/>
    <property type="match status" value="1"/>
</dbReference>
<dbReference type="RefSeq" id="WP_150079900.1">
    <property type="nucleotide sequence ID" value="NZ_VWOX01000034.1"/>
</dbReference>
<accession>A0A5M6CSS5</accession>
<feature type="domain" description="HTH araC/xylS-type" evidence="4">
    <location>
        <begin position="185"/>
        <end position="283"/>
    </location>
</feature>
<dbReference type="Gene3D" id="2.60.120.10">
    <property type="entry name" value="Jelly Rolls"/>
    <property type="match status" value="1"/>
</dbReference>
<keyword evidence="2" id="KW-0238">DNA-binding</keyword>
<dbReference type="GO" id="GO:0043565">
    <property type="term" value="F:sequence-specific DNA binding"/>
    <property type="evidence" value="ECO:0007669"/>
    <property type="project" value="InterPro"/>
</dbReference>
<dbReference type="SUPFAM" id="SSF46689">
    <property type="entry name" value="Homeodomain-like"/>
    <property type="match status" value="2"/>
</dbReference>
<dbReference type="SMART" id="SM00342">
    <property type="entry name" value="HTH_ARAC"/>
    <property type="match status" value="1"/>
</dbReference>
<dbReference type="Pfam" id="PF12833">
    <property type="entry name" value="HTH_18"/>
    <property type="match status" value="1"/>
</dbReference>
<name>A0A5M6CSS5_9BACT</name>
<proteinExistence type="predicted"/>
<sequence length="284" mass="32482">MTEPEFISKQTTDSRRFYLNLNPAATDSLAVVCGGVERTQSDYLIDRSDFPFFGVELVVEGQGRLWLGDREFQLSRGTAFAYGPGIKHRIENADQSSMRKYFLDLVGSDAKQLIDQAGLLSGIPIQTGHLVELTDLWDSIDRQSRDLGSISLQICNLLCRALLLKFRQRRLTSDQKAPTGYRTYEFVRGYIEEHFMELRTVQQVAEHCGMSPMYISRLFKRYDSVGAYRFLMRLRMNHAADLLIRHNMLVGEVAEAMGFADQFQFSRAFKRVYGVSPTGLLARY</sequence>
<evidence type="ECO:0000256" key="1">
    <source>
        <dbReference type="ARBA" id="ARBA00023015"/>
    </source>
</evidence>
<keyword evidence="6" id="KW-1185">Reference proteome</keyword>
<dbReference type="InterPro" id="IPR018060">
    <property type="entry name" value="HTH_AraC"/>
</dbReference>
<dbReference type="AlphaFoldDB" id="A0A5M6CSS5"/>
<dbReference type="Gene3D" id="1.10.10.60">
    <property type="entry name" value="Homeodomain-like"/>
    <property type="match status" value="1"/>
</dbReference>
<dbReference type="PRINTS" id="PR00032">
    <property type="entry name" value="HTHARAC"/>
</dbReference>
<evidence type="ECO:0000256" key="3">
    <source>
        <dbReference type="ARBA" id="ARBA00023163"/>
    </source>
</evidence>
<dbReference type="GO" id="GO:0003700">
    <property type="term" value="F:DNA-binding transcription factor activity"/>
    <property type="evidence" value="ECO:0007669"/>
    <property type="project" value="InterPro"/>
</dbReference>
<dbReference type="InterPro" id="IPR003313">
    <property type="entry name" value="AraC-bd"/>
</dbReference>
<dbReference type="InterPro" id="IPR009057">
    <property type="entry name" value="Homeodomain-like_sf"/>
</dbReference>
<dbReference type="PROSITE" id="PS00041">
    <property type="entry name" value="HTH_ARAC_FAMILY_1"/>
    <property type="match status" value="1"/>
</dbReference>
<keyword evidence="1" id="KW-0805">Transcription regulation</keyword>
<dbReference type="EMBL" id="VWOX01000034">
    <property type="protein sequence ID" value="KAA5537996.1"/>
    <property type="molecule type" value="Genomic_DNA"/>
</dbReference>
<dbReference type="InterPro" id="IPR018062">
    <property type="entry name" value="HTH_AraC-typ_CS"/>
</dbReference>
<evidence type="ECO:0000256" key="2">
    <source>
        <dbReference type="ARBA" id="ARBA00023125"/>
    </source>
</evidence>